<dbReference type="OrthoDB" id="440424at2759"/>
<evidence type="ECO:0000256" key="6">
    <source>
        <dbReference type="SAM" id="MobiDB-lite"/>
    </source>
</evidence>
<sequence length="186" mass="18489">MAQEDNQNPLVAFTDPKKLVEDVKDPVHTPAKSTFQAMGQRVADGAKKVSSHDLAIPILVGVGAAVLAPVAITGAVTAMGFSAGGIVSGTTAASWMASYGGTVVSGSLVAGLQSIGAAGLPAASSVLVSTIGGIGAGTGTYLVTHKDDEECVKVKVETTDSSSDSATSDSATTDSATTVVTKMQTF</sequence>
<feature type="compositionally biased region" description="Low complexity" evidence="6">
    <location>
        <begin position="159"/>
        <end position="176"/>
    </location>
</feature>
<dbReference type="EMBL" id="JAABOA010000435">
    <property type="protein sequence ID" value="KAF9584362.1"/>
    <property type="molecule type" value="Genomic_DNA"/>
</dbReference>
<dbReference type="PANTHER" id="PTHR16932">
    <property type="entry name" value="INTERFERON ALPHA-INDUCIBLE PROTEIN 27"/>
    <property type="match status" value="1"/>
</dbReference>
<reference evidence="7" key="1">
    <citation type="journal article" date="2020" name="Fungal Divers.">
        <title>Resolving the Mortierellaceae phylogeny through synthesis of multi-gene phylogenetics and phylogenomics.</title>
        <authorList>
            <person name="Vandepol N."/>
            <person name="Liber J."/>
            <person name="Desiro A."/>
            <person name="Na H."/>
            <person name="Kennedy M."/>
            <person name="Barry K."/>
            <person name="Grigoriev I.V."/>
            <person name="Miller A.N."/>
            <person name="O'Donnell K."/>
            <person name="Stajich J.E."/>
            <person name="Bonito G."/>
        </authorList>
    </citation>
    <scope>NUCLEOTIDE SEQUENCE</scope>
    <source>
        <strain evidence="7">KOD1015</strain>
    </source>
</reference>
<dbReference type="Pfam" id="PF06140">
    <property type="entry name" value="Ifi-6-16"/>
    <property type="match status" value="1"/>
</dbReference>
<dbReference type="InterPro" id="IPR009311">
    <property type="entry name" value="IFI6/IFI27-like"/>
</dbReference>
<dbReference type="GO" id="GO:0016020">
    <property type="term" value="C:membrane"/>
    <property type="evidence" value="ECO:0007669"/>
    <property type="project" value="UniProtKB-SubCell"/>
</dbReference>
<keyword evidence="5" id="KW-0472">Membrane</keyword>
<evidence type="ECO:0000313" key="7">
    <source>
        <dbReference type="EMBL" id="KAF9584362.1"/>
    </source>
</evidence>
<feature type="region of interest" description="Disordered" evidence="6">
    <location>
        <begin position="156"/>
        <end position="176"/>
    </location>
</feature>
<dbReference type="Proteomes" id="UP000780801">
    <property type="component" value="Unassembled WGS sequence"/>
</dbReference>
<keyword evidence="8" id="KW-1185">Reference proteome</keyword>
<evidence type="ECO:0000256" key="4">
    <source>
        <dbReference type="ARBA" id="ARBA00022989"/>
    </source>
</evidence>
<name>A0A9P6FYV8_9FUNG</name>
<evidence type="ECO:0000256" key="1">
    <source>
        <dbReference type="ARBA" id="ARBA00004141"/>
    </source>
</evidence>
<protein>
    <submittedName>
        <fullName evidence="7">Uncharacterized protein</fullName>
    </submittedName>
</protein>
<dbReference type="Gene3D" id="6.10.110.10">
    <property type="match status" value="1"/>
</dbReference>
<comment type="similarity">
    <text evidence="2">Belongs to the IFI6/IFI27 family.</text>
</comment>
<gene>
    <name evidence="7" type="ORF">BGW38_006746</name>
</gene>
<keyword evidence="3" id="KW-0812">Transmembrane</keyword>
<dbReference type="InterPro" id="IPR038213">
    <property type="entry name" value="IFI6/IFI27-like_sf"/>
</dbReference>
<feature type="non-terminal residue" evidence="7">
    <location>
        <position position="186"/>
    </location>
</feature>
<evidence type="ECO:0000313" key="8">
    <source>
        <dbReference type="Proteomes" id="UP000780801"/>
    </source>
</evidence>
<evidence type="ECO:0000256" key="2">
    <source>
        <dbReference type="ARBA" id="ARBA00007262"/>
    </source>
</evidence>
<comment type="subcellular location">
    <subcellularLocation>
        <location evidence="1">Membrane</location>
        <topology evidence="1">Multi-pass membrane protein</topology>
    </subcellularLocation>
</comment>
<dbReference type="PANTHER" id="PTHR16932:SF18">
    <property type="entry name" value="INTERFERON, ALPHA-INDUCIBLE PROTEIN 27-LIKE 2"/>
    <property type="match status" value="1"/>
</dbReference>
<comment type="caution">
    <text evidence="7">The sequence shown here is derived from an EMBL/GenBank/DDBJ whole genome shotgun (WGS) entry which is preliminary data.</text>
</comment>
<dbReference type="AlphaFoldDB" id="A0A9P6FYV8"/>
<organism evidence="7 8">
    <name type="scientific">Lunasporangiospora selenospora</name>
    <dbReference type="NCBI Taxonomy" id="979761"/>
    <lineage>
        <taxon>Eukaryota</taxon>
        <taxon>Fungi</taxon>
        <taxon>Fungi incertae sedis</taxon>
        <taxon>Mucoromycota</taxon>
        <taxon>Mortierellomycotina</taxon>
        <taxon>Mortierellomycetes</taxon>
        <taxon>Mortierellales</taxon>
        <taxon>Mortierellaceae</taxon>
        <taxon>Lunasporangiospora</taxon>
    </lineage>
</organism>
<evidence type="ECO:0000256" key="3">
    <source>
        <dbReference type="ARBA" id="ARBA00022692"/>
    </source>
</evidence>
<keyword evidence="4" id="KW-1133">Transmembrane helix</keyword>
<accession>A0A9P6FYV8</accession>
<evidence type="ECO:0000256" key="5">
    <source>
        <dbReference type="ARBA" id="ARBA00023136"/>
    </source>
</evidence>
<proteinExistence type="inferred from homology"/>